<gene>
    <name evidence="1" type="ORF">RhiirC2_770587</name>
</gene>
<sequence length="102" mass="12221">MQEEASWNGLKSLHPCRIRRTRRSGNIIRYSHSIWSVTDDIEYTFPRTQNVVEAWHRRWNTLVGHAHIGVFKIIKEIQYEQNQVENNIESILRGAHSFYERN</sequence>
<organism evidence="1 2">
    <name type="scientific">Rhizophagus irregularis</name>
    <dbReference type="NCBI Taxonomy" id="588596"/>
    <lineage>
        <taxon>Eukaryota</taxon>
        <taxon>Fungi</taxon>
        <taxon>Fungi incertae sedis</taxon>
        <taxon>Mucoromycota</taxon>
        <taxon>Glomeromycotina</taxon>
        <taxon>Glomeromycetes</taxon>
        <taxon>Glomerales</taxon>
        <taxon>Glomeraceae</taxon>
        <taxon>Rhizophagus</taxon>
    </lineage>
</organism>
<protein>
    <submittedName>
        <fullName evidence="1">Uncharacterized protein</fullName>
    </submittedName>
</protein>
<evidence type="ECO:0000313" key="1">
    <source>
        <dbReference type="EMBL" id="PKK78091.1"/>
    </source>
</evidence>
<evidence type="ECO:0000313" key="2">
    <source>
        <dbReference type="Proteomes" id="UP000233469"/>
    </source>
</evidence>
<reference evidence="1 2" key="1">
    <citation type="submission" date="2016-04" db="EMBL/GenBank/DDBJ databases">
        <title>Genome analyses suggest a sexual origin of heterokaryosis in a supposedly ancient asexual fungus.</title>
        <authorList>
            <person name="Ropars J."/>
            <person name="Sedzielewska K."/>
            <person name="Noel J."/>
            <person name="Charron P."/>
            <person name="Farinelli L."/>
            <person name="Marton T."/>
            <person name="Kruger M."/>
            <person name="Pelin A."/>
            <person name="Brachmann A."/>
            <person name="Corradi N."/>
        </authorList>
    </citation>
    <scope>NUCLEOTIDE SEQUENCE [LARGE SCALE GENOMIC DNA]</scope>
    <source>
        <strain evidence="1 2">C2</strain>
    </source>
</reference>
<accession>A0A2N1NWC9</accession>
<dbReference type="OrthoDB" id="2440164at2759"/>
<dbReference type="Proteomes" id="UP000233469">
    <property type="component" value="Unassembled WGS sequence"/>
</dbReference>
<comment type="caution">
    <text evidence="1">The sequence shown here is derived from an EMBL/GenBank/DDBJ whole genome shotgun (WGS) entry which is preliminary data.</text>
</comment>
<proteinExistence type="predicted"/>
<reference evidence="1 2" key="2">
    <citation type="submission" date="2017-10" db="EMBL/GenBank/DDBJ databases">
        <title>Extensive intraspecific genome diversity in a model arbuscular mycorrhizal fungus.</title>
        <authorList>
            <person name="Chen E.C.H."/>
            <person name="Morin E."/>
            <person name="Baudet D."/>
            <person name="Noel J."/>
            <person name="Ndikumana S."/>
            <person name="Charron P."/>
            <person name="St-Onge C."/>
            <person name="Giorgi J."/>
            <person name="Grigoriev I.V."/>
            <person name="Roux C."/>
            <person name="Martin F.M."/>
            <person name="Corradi N."/>
        </authorList>
    </citation>
    <scope>NUCLEOTIDE SEQUENCE [LARGE SCALE GENOMIC DNA]</scope>
    <source>
        <strain evidence="1 2">C2</strain>
    </source>
</reference>
<name>A0A2N1NWC9_9GLOM</name>
<dbReference type="AlphaFoldDB" id="A0A2N1NWC9"/>
<dbReference type="EMBL" id="LLXL01000098">
    <property type="protein sequence ID" value="PKK78091.1"/>
    <property type="molecule type" value="Genomic_DNA"/>
</dbReference>